<sequence length="82" mass="8389">MALSIDAARARSARTTGLASPIAGCGSARRPKRSESPSICVTLIASPVSIPPTMLGLSAFASVRHQDASKGRCHVGGCGRVR</sequence>
<proteinExistence type="predicted"/>
<evidence type="ECO:0000313" key="1">
    <source>
        <dbReference type="EMBL" id="PJO61714.1"/>
    </source>
</evidence>
<dbReference type="AlphaFoldDB" id="A0AAX0TZT5"/>
<protein>
    <recommendedName>
        <fullName evidence="3">Lipoprotein</fullName>
    </recommendedName>
</protein>
<dbReference type="Proteomes" id="UP000231878">
    <property type="component" value="Unassembled WGS sequence"/>
</dbReference>
<dbReference type="EMBL" id="PHRB01000066">
    <property type="protein sequence ID" value="PJO61714.1"/>
    <property type="molecule type" value="Genomic_DNA"/>
</dbReference>
<comment type="caution">
    <text evidence="1">The sequence shown here is derived from an EMBL/GenBank/DDBJ whole genome shotgun (WGS) entry which is preliminary data.</text>
</comment>
<evidence type="ECO:0008006" key="3">
    <source>
        <dbReference type="Google" id="ProtNLM"/>
    </source>
</evidence>
<reference evidence="1 2" key="1">
    <citation type="submission" date="2017-11" db="EMBL/GenBank/DDBJ databases">
        <title>Molecular characterization of Burkholderia pseudomallei and closely related isolates from Vietnam.</title>
        <authorList>
            <person name="Ustinov D.V."/>
            <person name="Antonov A.S."/>
            <person name="Avdusheva E.F."/>
            <person name="Shpak I.M."/>
            <person name="Zakharova I.B."/>
            <person name="Thi L.A."/>
            <person name="Teteryatnikova N."/>
            <person name="Lopasteyskaya Y.A."/>
            <person name="Kuzyutina J.A."/>
            <person name="Ngo T.N."/>
            <person name="Victorov D.V."/>
        </authorList>
    </citation>
    <scope>NUCLEOTIDE SEQUENCE [LARGE SCALE GENOMIC DNA]</scope>
    <source>
        <strain evidence="1 2">V1512</strain>
    </source>
</reference>
<gene>
    <name evidence="1" type="ORF">CWD88_35115</name>
</gene>
<organism evidence="1 2">
    <name type="scientific">Burkholderia pseudomallei</name>
    <name type="common">Pseudomonas pseudomallei</name>
    <dbReference type="NCBI Taxonomy" id="28450"/>
    <lineage>
        <taxon>Bacteria</taxon>
        <taxon>Pseudomonadati</taxon>
        <taxon>Pseudomonadota</taxon>
        <taxon>Betaproteobacteria</taxon>
        <taxon>Burkholderiales</taxon>
        <taxon>Burkholderiaceae</taxon>
        <taxon>Burkholderia</taxon>
        <taxon>pseudomallei group</taxon>
    </lineage>
</organism>
<evidence type="ECO:0000313" key="2">
    <source>
        <dbReference type="Proteomes" id="UP000231878"/>
    </source>
</evidence>
<name>A0AAX0TZT5_BURPE</name>
<accession>A0AAX0TZT5</accession>